<dbReference type="PANTHER" id="PTHR32099">
    <property type="entry name" value="CYSTEINE-RICH REPEAT SECRETORY PROTEIN"/>
    <property type="match status" value="1"/>
</dbReference>
<sequence length="505" mass="56271">MALYLLPSLLLLMTKASAQPNFISHLCLYKTGNFIPNSTFKANLDHVLSSVTTNGKLENGFYRFSYGQNSDRANAVGLCRPEIKLDACQSCLNDSVRLLTKRCPNQKEAIGWYENCFLHYSSSSLSNQMHISPMFRTQSTKNATNTDQFIRNLRILLNSLKNKASLGDHGSLHKYAAGNMSSSELETTYALVQCLPDLTPQQCDDCLSSIFKKLPSCCSQSAGIFTPSCLVNYKPTRFFDSVTDDGPTTSSTVHKSRAVDDSKKSVDESKKLFQRLWSEDDEIAILNGMIDYSAEKGSDPSLDMNAFHDFIKKSLHVDVTKAQLMDKIRRLKKKYRNNADRGKKGADPTFSKAHEQKGFELSKRIWGGEGILRTPAVEQLKPNANGTPKKNQRGNTSKALASLKADLLPSPDAPKEDDSMKVDDCEAPSGCMDGFVAFERSLGAVGLPESFLKPGLELIGQSKRTELEEEWKKLHLAELELFLKRTELIRDQTKLILDAYKSSSK</sequence>
<feature type="domain" description="Gnk2-homologous" evidence="6">
    <location>
        <begin position="22"/>
        <end position="125"/>
    </location>
</feature>
<dbReference type="Gene3D" id="3.30.430.20">
    <property type="entry name" value="Gnk2 domain, C-X8-C-X2-C motif"/>
    <property type="match status" value="2"/>
</dbReference>
<keyword evidence="7" id="KW-0808">Transferase</keyword>
<evidence type="ECO:0000256" key="5">
    <source>
        <dbReference type="SAM" id="SignalP"/>
    </source>
</evidence>
<evidence type="ECO:0000256" key="4">
    <source>
        <dbReference type="SAM" id="MobiDB-lite"/>
    </source>
</evidence>
<evidence type="ECO:0000313" key="7">
    <source>
        <dbReference type="EMBL" id="TYK13076.1"/>
    </source>
</evidence>
<dbReference type="FunFam" id="3.30.430.20:FF:000003">
    <property type="entry name" value="Cysteine-rich RLK (RECEPTOR-like protein kinase) 10"/>
    <property type="match status" value="1"/>
</dbReference>
<dbReference type="InterPro" id="IPR002902">
    <property type="entry name" value="GNK2"/>
</dbReference>
<evidence type="ECO:0000259" key="6">
    <source>
        <dbReference type="PROSITE" id="PS51473"/>
    </source>
</evidence>
<feature type="region of interest" description="Disordered" evidence="4">
    <location>
        <begin position="334"/>
        <end position="354"/>
    </location>
</feature>
<dbReference type="PROSITE" id="PS51473">
    <property type="entry name" value="GNK2"/>
    <property type="match status" value="2"/>
</dbReference>
<evidence type="ECO:0000256" key="1">
    <source>
        <dbReference type="ARBA" id="ARBA00010820"/>
    </source>
</evidence>
<feature type="domain" description="Gnk2-homologous" evidence="6">
    <location>
        <begin position="131"/>
        <end position="238"/>
    </location>
</feature>
<organism evidence="7 8">
    <name type="scientific">Cucumis melo var. makuwa</name>
    <name type="common">Oriental melon</name>
    <dbReference type="NCBI Taxonomy" id="1194695"/>
    <lineage>
        <taxon>Eukaryota</taxon>
        <taxon>Viridiplantae</taxon>
        <taxon>Streptophyta</taxon>
        <taxon>Embryophyta</taxon>
        <taxon>Tracheophyta</taxon>
        <taxon>Spermatophyta</taxon>
        <taxon>Magnoliopsida</taxon>
        <taxon>eudicotyledons</taxon>
        <taxon>Gunneridae</taxon>
        <taxon>Pentapetalae</taxon>
        <taxon>rosids</taxon>
        <taxon>fabids</taxon>
        <taxon>Cucurbitales</taxon>
        <taxon>Cucurbitaceae</taxon>
        <taxon>Benincaseae</taxon>
        <taxon>Cucumis</taxon>
    </lineage>
</organism>
<proteinExistence type="inferred from homology"/>
<comment type="caution">
    <text evidence="7">The sequence shown here is derived from an EMBL/GenBank/DDBJ whole genome shotgun (WGS) entry which is preliminary data.</text>
</comment>
<evidence type="ECO:0000256" key="3">
    <source>
        <dbReference type="ARBA" id="ARBA00022737"/>
    </source>
</evidence>
<comment type="similarity">
    <text evidence="1">Belongs to the GeBP family.</text>
</comment>
<dbReference type="InterPro" id="IPR053932">
    <property type="entry name" value="GeBP-like_DBD"/>
</dbReference>
<dbReference type="Pfam" id="PF04504">
    <property type="entry name" value="GeBP-like_DBD"/>
    <property type="match status" value="1"/>
</dbReference>
<reference evidence="7 8" key="1">
    <citation type="submission" date="2019-08" db="EMBL/GenBank/DDBJ databases">
        <title>Draft genome sequences of two oriental melons (Cucumis melo L. var makuwa).</title>
        <authorList>
            <person name="Kwon S.-Y."/>
        </authorList>
    </citation>
    <scope>NUCLEOTIDE SEQUENCE [LARGE SCALE GENOMIC DNA]</scope>
    <source>
        <strain evidence="8">cv. Chang Bougi</strain>
        <tissue evidence="7">Leaf</tissue>
    </source>
</reference>
<gene>
    <name evidence="7" type="ORF">E5676_scaffold255G006830</name>
</gene>
<evidence type="ECO:0000256" key="2">
    <source>
        <dbReference type="ARBA" id="ARBA00022729"/>
    </source>
</evidence>
<name>A0A5D3CRP7_CUCMM</name>
<dbReference type="InterPro" id="IPR038408">
    <property type="entry name" value="GNK2_sf"/>
</dbReference>
<feature type="region of interest" description="Disordered" evidence="4">
    <location>
        <begin position="376"/>
        <end position="396"/>
    </location>
</feature>
<feature type="signal peptide" evidence="5">
    <location>
        <begin position="1"/>
        <end position="18"/>
    </location>
</feature>
<keyword evidence="3" id="KW-0677">Repeat</keyword>
<feature type="compositionally biased region" description="Basic and acidic residues" evidence="4">
    <location>
        <begin position="337"/>
        <end position="354"/>
    </location>
</feature>
<dbReference type="Pfam" id="PF01657">
    <property type="entry name" value="Stress-antifung"/>
    <property type="match status" value="2"/>
</dbReference>
<dbReference type="CDD" id="cd23509">
    <property type="entry name" value="Gnk2-like"/>
    <property type="match status" value="2"/>
</dbReference>
<dbReference type="AlphaFoldDB" id="A0A5D3CRP7"/>
<protein>
    <submittedName>
        <fullName evidence="7">Cysteine-rich receptor-like protein kinase 26 isoform X1</fullName>
    </submittedName>
</protein>
<keyword evidence="2 5" id="KW-0732">Signal</keyword>
<dbReference type="EMBL" id="SSTD01010113">
    <property type="protein sequence ID" value="TYK13076.1"/>
    <property type="molecule type" value="Genomic_DNA"/>
</dbReference>
<dbReference type="Proteomes" id="UP000321947">
    <property type="component" value="Unassembled WGS sequence"/>
</dbReference>
<keyword evidence="7" id="KW-0675">Receptor</keyword>
<dbReference type="GO" id="GO:0016301">
    <property type="term" value="F:kinase activity"/>
    <property type="evidence" value="ECO:0007669"/>
    <property type="project" value="UniProtKB-KW"/>
</dbReference>
<evidence type="ECO:0000313" key="8">
    <source>
        <dbReference type="Proteomes" id="UP000321947"/>
    </source>
</evidence>
<dbReference type="PANTHER" id="PTHR32099:SF103">
    <property type="entry name" value="GNK2-HOMOLOGOUS DOMAIN-CONTAINING PROTEIN"/>
    <property type="match status" value="1"/>
</dbReference>
<accession>A0A5D3CRP7</accession>
<feature type="compositionally biased region" description="Polar residues" evidence="4">
    <location>
        <begin position="382"/>
        <end position="396"/>
    </location>
</feature>
<feature type="chain" id="PRO_5023028848" evidence="5">
    <location>
        <begin position="19"/>
        <end position="505"/>
    </location>
</feature>
<keyword evidence="7" id="KW-0418">Kinase</keyword>